<gene>
    <name evidence="1" type="ORF">LCPAC201_01380</name>
</gene>
<reference evidence="1" key="1">
    <citation type="journal article" date="2019" name="MBio">
        <title>Virus Genomes from Deep Sea Sediments Expand the Ocean Megavirome and Support Independent Origins of Viral Gigantism.</title>
        <authorList>
            <person name="Backstrom D."/>
            <person name="Yutin N."/>
            <person name="Jorgensen S.L."/>
            <person name="Dharamshi J."/>
            <person name="Homa F."/>
            <person name="Zaremba-Niedwiedzka K."/>
            <person name="Spang A."/>
            <person name="Wolf Y.I."/>
            <person name="Koonin E.V."/>
            <person name="Ettema T.J."/>
        </authorList>
    </citation>
    <scope>NUCLEOTIDE SEQUENCE</scope>
</reference>
<evidence type="ECO:0000313" key="1">
    <source>
        <dbReference type="EMBL" id="QBK90837.1"/>
    </source>
</evidence>
<organism evidence="1">
    <name type="scientific">Pithovirus LCPAC201</name>
    <dbReference type="NCBI Taxonomy" id="2506591"/>
    <lineage>
        <taxon>Viruses</taxon>
        <taxon>Pithoviruses</taxon>
    </lineage>
</organism>
<protein>
    <submittedName>
        <fullName evidence="1">Uncharacterized protein</fullName>
    </submittedName>
</protein>
<name>A0A481Z4X3_9VIRU</name>
<sequence length="256" mass="30971">MDQLKQQIQLDYQNHKFSANDIESLEVLCQTLLKPVREERKEQKNKKDKQDAWEEFWVDIEDVEDIKSNFEVKFNLETYPAIISYLKEISRGWDVRSWNGEFTGKNSTCFGVMTTLYFYPKKIYLITSEWGNWWSDNLEFNEKEYVELIKLLITIKNNQLWRYLDCPNCDDKCKCWMLNHLDEKTFRKLLDQPNKTIEMRNQSLDPSDRYYLNRKTSSVLDQMKDNLEKLHRFYISESEGSCVVYQENHYFGELDY</sequence>
<dbReference type="EMBL" id="MK500499">
    <property type="protein sequence ID" value="QBK90837.1"/>
    <property type="molecule type" value="Genomic_DNA"/>
</dbReference>
<proteinExistence type="predicted"/>
<accession>A0A481Z4X3</accession>